<dbReference type="PROSITE" id="PS51007">
    <property type="entry name" value="CYTC"/>
    <property type="match status" value="1"/>
</dbReference>
<evidence type="ECO:0000256" key="1">
    <source>
        <dbReference type="ARBA" id="ARBA00022448"/>
    </source>
</evidence>
<proteinExistence type="predicted"/>
<organism evidence="8 9">
    <name type="scientific">Pusillimonas minor</name>
    <dbReference type="NCBI Taxonomy" id="2697024"/>
    <lineage>
        <taxon>Bacteria</taxon>
        <taxon>Pseudomonadati</taxon>
        <taxon>Pseudomonadota</taxon>
        <taxon>Betaproteobacteria</taxon>
        <taxon>Burkholderiales</taxon>
        <taxon>Alcaligenaceae</taxon>
        <taxon>Pusillimonas</taxon>
    </lineage>
</organism>
<dbReference type="SUPFAM" id="SSF46626">
    <property type="entry name" value="Cytochrome c"/>
    <property type="match status" value="1"/>
</dbReference>
<sequence length="153" mass="16722">MGAGLVVLALMVLAAVWAYGVWLKPASAGYIDPSDDAMVDLGRRVYHAQCAACHGAKLEGQPNWRTRLANGRLPAPPHDISGHTWHHPDAVLFDIVKNGLVPGVTAPPRYESDMPAYAGILSDDEIRASLAYIKTYWPKQALDVQRKLTLQPQ</sequence>
<dbReference type="EMBL" id="JACJUU010000005">
    <property type="protein sequence ID" value="MBC2769918.1"/>
    <property type="molecule type" value="Genomic_DNA"/>
</dbReference>
<feature type="domain" description="Cytochrome c" evidence="7">
    <location>
        <begin position="37"/>
        <end position="137"/>
    </location>
</feature>
<dbReference type="Pfam" id="PF13442">
    <property type="entry name" value="Cytochrome_CBB3"/>
    <property type="match status" value="1"/>
</dbReference>
<reference evidence="8 9" key="1">
    <citation type="submission" date="2020-08" db="EMBL/GenBank/DDBJ databases">
        <title>Paraeoetvoesia sp. YC-7-48 draft genome sequence.</title>
        <authorList>
            <person name="Yao L."/>
        </authorList>
    </citation>
    <scope>NUCLEOTIDE SEQUENCE [LARGE SCALE GENOMIC DNA]</scope>
    <source>
        <strain evidence="9">YC-7-48</strain>
    </source>
</reference>
<evidence type="ECO:0000256" key="3">
    <source>
        <dbReference type="ARBA" id="ARBA00022723"/>
    </source>
</evidence>
<dbReference type="Gene3D" id="1.10.760.10">
    <property type="entry name" value="Cytochrome c-like domain"/>
    <property type="match status" value="1"/>
</dbReference>
<dbReference type="GO" id="GO:0005506">
    <property type="term" value="F:iron ion binding"/>
    <property type="evidence" value="ECO:0007669"/>
    <property type="project" value="InterPro"/>
</dbReference>
<evidence type="ECO:0000313" key="9">
    <source>
        <dbReference type="Proteomes" id="UP000545386"/>
    </source>
</evidence>
<dbReference type="InterPro" id="IPR051459">
    <property type="entry name" value="Cytochrome_c-type_DH"/>
</dbReference>
<dbReference type="PANTHER" id="PTHR35008:SF4">
    <property type="entry name" value="BLL4482 PROTEIN"/>
    <property type="match status" value="1"/>
</dbReference>
<keyword evidence="9" id="KW-1185">Reference proteome</keyword>
<evidence type="ECO:0000259" key="7">
    <source>
        <dbReference type="PROSITE" id="PS51007"/>
    </source>
</evidence>
<gene>
    <name evidence="8" type="ORF">GTU67_08340</name>
</gene>
<keyword evidence="4" id="KW-0249">Electron transport</keyword>
<dbReference type="Proteomes" id="UP000545386">
    <property type="component" value="Unassembled WGS sequence"/>
</dbReference>
<accession>A0A842HQL6</accession>
<keyword evidence="3 6" id="KW-0479">Metal-binding</keyword>
<dbReference type="AlphaFoldDB" id="A0A842HQL6"/>
<dbReference type="InterPro" id="IPR008168">
    <property type="entry name" value="Cyt_C_IC"/>
</dbReference>
<evidence type="ECO:0000256" key="4">
    <source>
        <dbReference type="ARBA" id="ARBA00022982"/>
    </source>
</evidence>
<dbReference type="PRINTS" id="PR00605">
    <property type="entry name" value="CYTCHROMECIC"/>
</dbReference>
<name>A0A842HQL6_9BURK</name>
<evidence type="ECO:0000256" key="2">
    <source>
        <dbReference type="ARBA" id="ARBA00022617"/>
    </source>
</evidence>
<dbReference type="GO" id="GO:0009055">
    <property type="term" value="F:electron transfer activity"/>
    <property type="evidence" value="ECO:0007669"/>
    <property type="project" value="InterPro"/>
</dbReference>
<keyword evidence="5 6" id="KW-0408">Iron</keyword>
<dbReference type="PANTHER" id="PTHR35008">
    <property type="entry name" value="BLL4482 PROTEIN-RELATED"/>
    <property type="match status" value="1"/>
</dbReference>
<protein>
    <submittedName>
        <fullName evidence="8">C-type cytochrome</fullName>
    </submittedName>
</protein>
<dbReference type="InterPro" id="IPR036909">
    <property type="entry name" value="Cyt_c-like_dom_sf"/>
</dbReference>
<evidence type="ECO:0000256" key="6">
    <source>
        <dbReference type="PROSITE-ProRule" id="PRU00433"/>
    </source>
</evidence>
<comment type="caution">
    <text evidence="8">The sequence shown here is derived from an EMBL/GenBank/DDBJ whole genome shotgun (WGS) entry which is preliminary data.</text>
</comment>
<dbReference type="GO" id="GO:0020037">
    <property type="term" value="F:heme binding"/>
    <property type="evidence" value="ECO:0007669"/>
    <property type="project" value="InterPro"/>
</dbReference>
<dbReference type="InterPro" id="IPR009056">
    <property type="entry name" value="Cyt_c-like_dom"/>
</dbReference>
<keyword evidence="1" id="KW-0813">Transport</keyword>
<evidence type="ECO:0000256" key="5">
    <source>
        <dbReference type="ARBA" id="ARBA00023004"/>
    </source>
</evidence>
<keyword evidence="2 6" id="KW-0349">Heme</keyword>
<evidence type="ECO:0000313" key="8">
    <source>
        <dbReference type="EMBL" id="MBC2769918.1"/>
    </source>
</evidence>